<dbReference type="eggNOG" id="COG4226">
    <property type="taxonomic scope" value="Bacteria"/>
</dbReference>
<dbReference type="InterPro" id="IPR008651">
    <property type="entry name" value="Uncharacterised_HicB"/>
</dbReference>
<dbReference type="Pfam" id="PF05534">
    <property type="entry name" value="HicB"/>
    <property type="match status" value="1"/>
</dbReference>
<keyword evidence="2" id="KW-1185">Reference proteome</keyword>
<dbReference type="AlphaFoldDB" id="A0A087DNB3"/>
<comment type="caution">
    <text evidence="1">The sequence shown here is derived from an EMBL/GenBank/DDBJ whole genome shotgun (WGS) entry which is preliminary data.</text>
</comment>
<dbReference type="InterPro" id="IPR035069">
    <property type="entry name" value="TTHA1013/TTHA0281-like"/>
</dbReference>
<name>A0A087DNB3_9BIFI</name>
<dbReference type="SUPFAM" id="SSF143100">
    <property type="entry name" value="TTHA1013/TTHA0281-like"/>
    <property type="match status" value="1"/>
</dbReference>
<dbReference type="SUPFAM" id="SSF47598">
    <property type="entry name" value="Ribbon-helix-helix"/>
    <property type="match status" value="1"/>
</dbReference>
<dbReference type="GO" id="GO:0006355">
    <property type="term" value="P:regulation of DNA-templated transcription"/>
    <property type="evidence" value="ECO:0007669"/>
    <property type="project" value="InterPro"/>
</dbReference>
<organism evidence="1 2">
    <name type="scientific">Bifidobacterium stellenboschense</name>
    <dbReference type="NCBI Taxonomy" id="762211"/>
    <lineage>
        <taxon>Bacteria</taxon>
        <taxon>Bacillati</taxon>
        <taxon>Actinomycetota</taxon>
        <taxon>Actinomycetes</taxon>
        <taxon>Bifidobacteriales</taxon>
        <taxon>Bifidobacteriaceae</taxon>
        <taxon>Bifidobacterium</taxon>
    </lineage>
</organism>
<reference evidence="1 2" key="1">
    <citation type="submission" date="2014-03" db="EMBL/GenBank/DDBJ databases">
        <title>Genomics of Bifidobacteria.</title>
        <authorList>
            <person name="Ventura M."/>
            <person name="Milani C."/>
            <person name="Lugli G.A."/>
        </authorList>
    </citation>
    <scope>NUCLEOTIDE SEQUENCE [LARGE SCALE GENOMIC DNA]</scope>
    <source>
        <strain evidence="1 2">DSM 23968</strain>
    </source>
</reference>
<dbReference type="Proteomes" id="UP000029004">
    <property type="component" value="Unassembled WGS sequence"/>
</dbReference>
<dbReference type="EMBL" id="JGZP01000014">
    <property type="protein sequence ID" value="KFI97013.1"/>
    <property type="molecule type" value="Genomic_DNA"/>
</dbReference>
<dbReference type="InterPro" id="IPR010985">
    <property type="entry name" value="Ribbon_hlx_hlx"/>
</dbReference>
<dbReference type="RefSeq" id="WP_202962076.1">
    <property type="nucleotide sequence ID" value="NZ_JGZP01000014.1"/>
</dbReference>
<protein>
    <submittedName>
        <fullName evidence="1">HicB family protein</fullName>
    </submittedName>
</protein>
<gene>
    <name evidence="1" type="ORF">BSTEL_1924</name>
</gene>
<sequence>MSGNRKTESRKTAARADGAAVIAAQTAMATASDAGATAPANIPDVNHYAYRIRWDGKSERFVASCAELPDVTFESDSQLEAFVGIRNAAEAEVKRLAKAGEEAPEPLSERRFSGRILVRIPPELHRALTIEAAEQHISLNRLISNRLAG</sequence>
<evidence type="ECO:0000313" key="1">
    <source>
        <dbReference type="EMBL" id="KFI97013.1"/>
    </source>
</evidence>
<proteinExistence type="predicted"/>
<accession>A0A087DNB3</accession>
<evidence type="ECO:0000313" key="2">
    <source>
        <dbReference type="Proteomes" id="UP000029004"/>
    </source>
</evidence>